<dbReference type="Pfam" id="PF20150">
    <property type="entry name" value="2EXR"/>
    <property type="match status" value="1"/>
</dbReference>
<gene>
    <name evidence="2" type="ORF">FSPOR_7768</name>
</gene>
<keyword evidence="3" id="KW-1185">Reference proteome</keyword>
<evidence type="ECO:0000259" key="1">
    <source>
        <dbReference type="Pfam" id="PF20150"/>
    </source>
</evidence>
<accession>A0A395RYB4</accession>
<dbReference type="PANTHER" id="PTHR35910">
    <property type="entry name" value="2EXR DOMAIN-CONTAINING PROTEIN"/>
    <property type="match status" value="1"/>
</dbReference>
<sequence>MASQEQPPPLPPAPQVFPLHRLPPDIRDNIWTFTLPDRCIFDASTVSKEGPEGPSFLDFHFRHPPPATLQICRESRAAAIRRGFFFKAGNESPGVWFKPETDMLYVTGYQCGRMTADGCHHIDVKGLDKTLHAGVELSNFLIIFFRGLSRERFGRHLQEFFTRMPSLESLGGISLRRSVPEGHEINSADCSSLPLPLPMSDDTYAFLNSPVYKKLFETFDVIYLRGIRDRA</sequence>
<feature type="domain" description="2EXR" evidence="1">
    <location>
        <begin position="21"/>
        <end position="104"/>
    </location>
</feature>
<dbReference type="AlphaFoldDB" id="A0A395RYB4"/>
<reference evidence="2 3" key="1">
    <citation type="journal article" date="2018" name="PLoS Pathog.">
        <title>Evolution of structural diversity of trichothecenes, a family of toxins produced by plant pathogenic and entomopathogenic fungi.</title>
        <authorList>
            <person name="Proctor R.H."/>
            <person name="McCormick S.P."/>
            <person name="Kim H.S."/>
            <person name="Cardoza R.E."/>
            <person name="Stanley A.M."/>
            <person name="Lindo L."/>
            <person name="Kelly A."/>
            <person name="Brown D.W."/>
            <person name="Lee T."/>
            <person name="Vaughan M.M."/>
            <person name="Alexander N.J."/>
            <person name="Busman M."/>
            <person name="Gutierrez S."/>
        </authorList>
    </citation>
    <scope>NUCLEOTIDE SEQUENCE [LARGE SCALE GENOMIC DNA]</scope>
    <source>
        <strain evidence="2 3">NRRL 3299</strain>
    </source>
</reference>
<dbReference type="Proteomes" id="UP000266152">
    <property type="component" value="Unassembled WGS sequence"/>
</dbReference>
<evidence type="ECO:0000313" key="2">
    <source>
        <dbReference type="EMBL" id="RGP64832.1"/>
    </source>
</evidence>
<organism evidence="2 3">
    <name type="scientific">Fusarium sporotrichioides</name>
    <dbReference type="NCBI Taxonomy" id="5514"/>
    <lineage>
        <taxon>Eukaryota</taxon>
        <taxon>Fungi</taxon>
        <taxon>Dikarya</taxon>
        <taxon>Ascomycota</taxon>
        <taxon>Pezizomycotina</taxon>
        <taxon>Sordariomycetes</taxon>
        <taxon>Hypocreomycetidae</taxon>
        <taxon>Hypocreales</taxon>
        <taxon>Nectriaceae</taxon>
        <taxon>Fusarium</taxon>
    </lineage>
</organism>
<dbReference type="EMBL" id="PXOF01000110">
    <property type="protein sequence ID" value="RGP64832.1"/>
    <property type="molecule type" value="Genomic_DNA"/>
</dbReference>
<proteinExistence type="predicted"/>
<evidence type="ECO:0000313" key="3">
    <source>
        <dbReference type="Proteomes" id="UP000266152"/>
    </source>
</evidence>
<protein>
    <recommendedName>
        <fullName evidence="1">2EXR domain-containing protein</fullName>
    </recommendedName>
</protein>
<comment type="caution">
    <text evidence="2">The sequence shown here is derived from an EMBL/GenBank/DDBJ whole genome shotgun (WGS) entry which is preliminary data.</text>
</comment>
<dbReference type="InterPro" id="IPR045518">
    <property type="entry name" value="2EXR"/>
</dbReference>
<name>A0A395RYB4_FUSSP</name>
<dbReference type="PANTHER" id="PTHR35910:SF6">
    <property type="entry name" value="2EXR DOMAIN-CONTAINING PROTEIN"/>
    <property type="match status" value="1"/>
</dbReference>